<evidence type="ECO:0000313" key="2">
    <source>
        <dbReference type="Proteomes" id="UP001186944"/>
    </source>
</evidence>
<organism evidence="1 2">
    <name type="scientific">Pinctada imbricata</name>
    <name type="common">Atlantic pearl-oyster</name>
    <name type="synonym">Pinctada martensii</name>
    <dbReference type="NCBI Taxonomy" id="66713"/>
    <lineage>
        <taxon>Eukaryota</taxon>
        <taxon>Metazoa</taxon>
        <taxon>Spiralia</taxon>
        <taxon>Lophotrochozoa</taxon>
        <taxon>Mollusca</taxon>
        <taxon>Bivalvia</taxon>
        <taxon>Autobranchia</taxon>
        <taxon>Pteriomorphia</taxon>
        <taxon>Pterioida</taxon>
        <taxon>Pterioidea</taxon>
        <taxon>Pteriidae</taxon>
        <taxon>Pinctada</taxon>
    </lineage>
</organism>
<dbReference type="SUPFAM" id="SSF52980">
    <property type="entry name" value="Restriction endonuclease-like"/>
    <property type="match status" value="1"/>
</dbReference>
<dbReference type="PANTHER" id="PTHR46609">
    <property type="entry name" value="EXONUCLEASE, PHAGE-TYPE/RECB, C-TERMINAL DOMAIN-CONTAINING PROTEIN"/>
    <property type="match status" value="1"/>
</dbReference>
<dbReference type="Gene3D" id="3.90.320.10">
    <property type="match status" value="1"/>
</dbReference>
<dbReference type="InterPro" id="IPR011335">
    <property type="entry name" value="Restrct_endonuc-II-like"/>
</dbReference>
<protein>
    <recommendedName>
        <fullName evidence="3">YqaJ viral recombinase domain-containing protein</fullName>
    </recommendedName>
</protein>
<comment type="caution">
    <text evidence="1">The sequence shown here is derived from an EMBL/GenBank/DDBJ whole genome shotgun (WGS) entry which is preliminary data.</text>
</comment>
<dbReference type="Proteomes" id="UP001186944">
    <property type="component" value="Unassembled WGS sequence"/>
</dbReference>
<reference evidence="1" key="1">
    <citation type="submission" date="2019-08" db="EMBL/GenBank/DDBJ databases">
        <title>The improved chromosome-level genome for the pearl oyster Pinctada fucata martensii using PacBio sequencing and Hi-C.</title>
        <authorList>
            <person name="Zheng Z."/>
        </authorList>
    </citation>
    <scope>NUCLEOTIDE SEQUENCE</scope>
    <source>
        <strain evidence="1">ZZ-2019</strain>
        <tissue evidence="1">Adductor muscle</tissue>
    </source>
</reference>
<name>A0AA89C069_PINIB</name>
<dbReference type="GO" id="GO:0006281">
    <property type="term" value="P:DNA repair"/>
    <property type="evidence" value="ECO:0007669"/>
    <property type="project" value="UniProtKB-ARBA"/>
</dbReference>
<evidence type="ECO:0000313" key="1">
    <source>
        <dbReference type="EMBL" id="KAK3100790.1"/>
    </source>
</evidence>
<dbReference type="EMBL" id="VSWD01000006">
    <property type="protein sequence ID" value="KAK3100790.1"/>
    <property type="molecule type" value="Genomic_DNA"/>
</dbReference>
<proteinExistence type="predicted"/>
<accession>A0AA89C069</accession>
<dbReference type="InterPro" id="IPR011604">
    <property type="entry name" value="PDDEXK-like_dom_sf"/>
</dbReference>
<dbReference type="PANTHER" id="PTHR46609:SF8">
    <property type="entry name" value="YQAJ VIRAL RECOMBINASE DOMAIN-CONTAINING PROTEIN"/>
    <property type="match status" value="1"/>
</dbReference>
<keyword evidence="2" id="KW-1185">Reference proteome</keyword>
<dbReference type="AlphaFoldDB" id="A0AA89C069"/>
<dbReference type="InterPro" id="IPR051703">
    <property type="entry name" value="NF-kappa-B_Signaling_Reg"/>
</dbReference>
<evidence type="ECO:0008006" key="3">
    <source>
        <dbReference type="Google" id="ProtNLM"/>
    </source>
</evidence>
<gene>
    <name evidence="1" type="ORF">FSP39_025403</name>
</gene>
<sequence length="203" mass="23027">MPVLYPNLSFCEEGAYIIYEDSLRIPILVVSPDGSLRYTKDGVPDLDRDIPASVEIKCPISIKEGCKVYQSVPKRYIPQCLMEQLAMKSKSQLLLCWSPESSTLFRVPFDKEIADKILSEAVRDYYASTPKRQTKLSPEVKQLSKSVGDYVKQCEFLGEFPSAKTLLMDNQRHLKSIQQCFPYYPKDNGATKSYSKTESSISV</sequence>